<feature type="transmembrane region" description="Helical" evidence="1">
    <location>
        <begin position="6"/>
        <end position="25"/>
    </location>
</feature>
<feature type="transmembrane region" description="Helical" evidence="1">
    <location>
        <begin position="37"/>
        <end position="59"/>
    </location>
</feature>
<dbReference type="InterPro" id="IPR052173">
    <property type="entry name" value="Beta-lactam_resp_regulator"/>
</dbReference>
<sequence length="690" mass="78981">MESVAIYLIKSCGLLFLFFIAYHFLLRKETFFTANRWFLLAGLLTATVFPLVVFTQIIWVEPTPVDYDWSSLPIRTVSEEDHTKEYIYLGLALTYCIITLGLLTKFGFDFYSLRKIFKGKTIERQADFKFIDTSENLAPFSYFNTIVYNSSLYSSSELQNILEHEKVHSEQNHTVDVLISRIFCVIFWFNPFIWMYKKAILQNLEFIADSEATKKISDKKAYQRTLLKITTHENCVAITNHFYQSLIKKRIVMLNKNQSSKRNSWKYALVLPALVAFVLFFQIETIAQEKSSKGKVIESSTAIENSVDVYKINKNTTDEELKEKTTALNKNYGIKAIFSSLERNSKNELIAIKVNLQKGEEKNQEMAIKGTEAINTFRIIISKNENGILTIDFAEDDIQLNKKSVLISPNAPLSTTKEIFINGVKASQKDLDKLDPNDIKTMDVSKNNDQSTITIKTNKNSLSPESRVWINDKLSEIPNESKVMVFGQNRNATQLELEKTDPSYLNGQQKTKSTTTVKIVTREKNGIPEDTEVYIDGKRVSPLEAESMSPDRISSVDVKKEANSNKNSIRIVTKSYVASKGNMQEPPTPPTPPTFNFKAPKALNFPKAPIAPKGSPINGDKKAWASFNERMEDFNKKMEAMAPQIEAFDQKMAEFDQQIKPFTAKMELFEKNMKIYEKQLEDYHAKMKEK</sequence>
<dbReference type="CDD" id="cd07341">
    <property type="entry name" value="M56_BlaR1_MecR1_like"/>
    <property type="match status" value="1"/>
</dbReference>
<gene>
    <name evidence="3" type="ORF">FBFR_03730</name>
</gene>
<dbReference type="OrthoDB" id="1522859at2"/>
<dbReference type="Proteomes" id="UP000077164">
    <property type="component" value="Unassembled WGS sequence"/>
</dbReference>
<dbReference type="Pfam" id="PF05569">
    <property type="entry name" value="Peptidase_M56"/>
    <property type="match status" value="1"/>
</dbReference>
<dbReference type="RefSeq" id="WP_066077281.1">
    <property type="nucleotide sequence ID" value="NZ_FRDK01000006.1"/>
</dbReference>
<feature type="domain" description="Peptidase M56" evidence="2">
    <location>
        <begin position="153"/>
        <end position="254"/>
    </location>
</feature>
<evidence type="ECO:0000313" key="3">
    <source>
        <dbReference type="EMBL" id="OAB29398.1"/>
    </source>
</evidence>
<dbReference type="EMBL" id="LVJE01000008">
    <property type="protein sequence ID" value="OAB29398.1"/>
    <property type="molecule type" value="Genomic_DNA"/>
</dbReference>
<accession>A0A167YGS2</accession>
<keyword evidence="1" id="KW-0472">Membrane</keyword>
<organism evidence="3 4">
    <name type="scientific">Flavobacterium fryxellicola</name>
    <dbReference type="NCBI Taxonomy" id="249352"/>
    <lineage>
        <taxon>Bacteria</taxon>
        <taxon>Pseudomonadati</taxon>
        <taxon>Bacteroidota</taxon>
        <taxon>Flavobacteriia</taxon>
        <taxon>Flavobacteriales</taxon>
        <taxon>Flavobacteriaceae</taxon>
        <taxon>Flavobacterium</taxon>
    </lineage>
</organism>
<evidence type="ECO:0000259" key="2">
    <source>
        <dbReference type="Pfam" id="PF05569"/>
    </source>
</evidence>
<keyword evidence="1" id="KW-0812">Transmembrane</keyword>
<dbReference type="PANTHER" id="PTHR34978">
    <property type="entry name" value="POSSIBLE SENSOR-TRANSDUCER PROTEIN BLAR"/>
    <property type="match status" value="1"/>
</dbReference>
<keyword evidence="1" id="KW-1133">Transmembrane helix</keyword>
<protein>
    <recommendedName>
        <fullName evidence="2">Peptidase M56 domain-containing protein</fullName>
    </recommendedName>
</protein>
<evidence type="ECO:0000313" key="4">
    <source>
        <dbReference type="Proteomes" id="UP000077164"/>
    </source>
</evidence>
<feature type="transmembrane region" description="Helical" evidence="1">
    <location>
        <begin position="86"/>
        <end position="108"/>
    </location>
</feature>
<comment type="caution">
    <text evidence="3">The sequence shown here is derived from an EMBL/GenBank/DDBJ whole genome shotgun (WGS) entry which is preliminary data.</text>
</comment>
<keyword evidence="4" id="KW-1185">Reference proteome</keyword>
<dbReference type="InterPro" id="IPR008756">
    <property type="entry name" value="Peptidase_M56"/>
</dbReference>
<evidence type="ECO:0000256" key="1">
    <source>
        <dbReference type="SAM" id="Phobius"/>
    </source>
</evidence>
<reference evidence="3 4" key="1">
    <citation type="submission" date="2016-03" db="EMBL/GenBank/DDBJ databases">
        <title>Draft genome sequence of Flavobacterium fryxellicola DSM 16209.</title>
        <authorList>
            <person name="Shin S.-K."/>
            <person name="Yi H."/>
        </authorList>
    </citation>
    <scope>NUCLEOTIDE SEQUENCE [LARGE SCALE GENOMIC DNA]</scope>
    <source>
        <strain evidence="3 4">DSM 16209</strain>
    </source>
</reference>
<proteinExistence type="predicted"/>
<dbReference type="AlphaFoldDB" id="A0A167YGS2"/>
<dbReference type="STRING" id="249352.SAMN05444395_1064"/>
<name>A0A167YGS2_9FLAO</name>
<dbReference type="PANTHER" id="PTHR34978:SF3">
    <property type="entry name" value="SLR0241 PROTEIN"/>
    <property type="match status" value="1"/>
</dbReference>